<dbReference type="InterPro" id="IPR053135">
    <property type="entry name" value="AKR2_Oxidoreductase"/>
</dbReference>
<dbReference type="SUPFAM" id="SSF46548">
    <property type="entry name" value="alpha-helical ferredoxin"/>
    <property type="match status" value="1"/>
</dbReference>
<reference evidence="2" key="1">
    <citation type="submission" date="2019-08" db="EMBL/GenBank/DDBJ databases">
        <authorList>
            <person name="Kucharzyk K."/>
            <person name="Murdoch R.W."/>
            <person name="Higgins S."/>
            <person name="Loffler F."/>
        </authorList>
    </citation>
    <scope>NUCLEOTIDE SEQUENCE</scope>
</reference>
<dbReference type="PROSITE" id="PS51379">
    <property type="entry name" value="4FE4S_FER_2"/>
    <property type="match status" value="2"/>
</dbReference>
<dbReference type="SUPFAM" id="SSF51430">
    <property type="entry name" value="NAD(P)-linked oxidoreductase"/>
    <property type="match status" value="1"/>
</dbReference>
<evidence type="ECO:0000313" key="2">
    <source>
        <dbReference type="EMBL" id="MPL98123.1"/>
    </source>
</evidence>
<dbReference type="PANTHER" id="PTHR43312">
    <property type="entry name" value="D-THREO-ALDOSE 1-DEHYDROGENASE"/>
    <property type="match status" value="1"/>
</dbReference>
<dbReference type="Pfam" id="PF13187">
    <property type="entry name" value="Fer4_9"/>
    <property type="match status" value="1"/>
</dbReference>
<proteinExistence type="predicted"/>
<dbReference type="PROSITE" id="PS00198">
    <property type="entry name" value="4FE4S_FER_1"/>
    <property type="match status" value="2"/>
</dbReference>
<dbReference type="AlphaFoldDB" id="A0A644W6S8"/>
<name>A0A644W6S8_9ZZZZ</name>
<protein>
    <recommendedName>
        <fullName evidence="1">4Fe-4S ferredoxin-type domain-containing protein</fullName>
    </recommendedName>
</protein>
<feature type="domain" description="4Fe-4S ferredoxin-type" evidence="1">
    <location>
        <begin position="286"/>
        <end position="318"/>
    </location>
</feature>
<evidence type="ECO:0000259" key="1">
    <source>
        <dbReference type="PROSITE" id="PS51379"/>
    </source>
</evidence>
<dbReference type="EMBL" id="VSSQ01000591">
    <property type="protein sequence ID" value="MPL98123.1"/>
    <property type="molecule type" value="Genomic_DNA"/>
</dbReference>
<dbReference type="InterPro" id="IPR017900">
    <property type="entry name" value="4Fe4S_Fe_S_CS"/>
</dbReference>
<sequence length="378" mass="43481">MKIINKGGTTVKKLGFGMMRLPLRAQENPQNIDQEQVNTMVDCFLERGFTYFDTAYRYHQGMSEIALRKALVERYARDSFTITDKMPASLVTKNGDYQRIFDEQLERCGVSYFDYYLLHALDAARYAATVEYGGFEFMRRLKAEGKVKHIGFSYHDKAALLDRILTEHPEMEYVQLQINYIDWEDEGIESRKCYEVATKHHKPVIVMEPIKGGALVTVPEEAAQLFKGYHPDQSIASWAVRYAASLDNVCMVLSGMSTLEQLMDNTSYMQNFITLKEEEQELIQKAIAIINNDIAIPCTACEYCVEGCPMQIPIPKYFALYNNQQRHGLSTQQTYYRNLTQDLGKASDCIRCQQCEQHCPQHIPIITKLEEVARVFDV</sequence>
<organism evidence="2">
    <name type="scientific">bioreactor metagenome</name>
    <dbReference type="NCBI Taxonomy" id="1076179"/>
    <lineage>
        <taxon>unclassified sequences</taxon>
        <taxon>metagenomes</taxon>
        <taxon>ecological metagenomes</taxon>
    </lineage>
</organism>
<dbReference type="Pfam" id="PF00248">
    <property type="entry name" value="Aldo_ket_red"/>
    <property type="match status" value="1"/>
</dbReference>
<dbReference type="InterPro" id="IPR036812">
    <property type="entry name" value="NAD(P)_OxRdtase_dom_sf"/>
</dbReference>
<dbReference type="InterPro" id="IPR023210">
    <property type="entry name" value="NADP_OxRdtase_dom"/>
</dbReference>
<accession>A0A644W6S8</accession>
<feature type="domain" description="4Fe-4S ferredoxin-type" evidence="1">
    <location>
        <begin position="340"/>
        <end position="369"/>
    </location>
</feature>
<gene>
    <name evidence="2" type="ORF">SDC9_44321</name>
</gene>
<comment type="caution">
    <text evidence="2">The sequence shown here is derived from an EMBL/GenBank/DDBJ whole genome shotgun (WGS) entry which is preliminary data.</text>
</comment>
<dbReference type="InterPro" id="IPR017896">
    <property type="entry name" value="4Fe4S_Fe-S-bd"/>
</dbReference>
<dbReference type="Gene3D" id="3.30.70.20">
    <property type="match status" value="1"/>
</dbReference>
<dbReference type="PANTHER" id="PTHR43312:SF2">
    <property type="entry name" value="OXIDOREDUCTASE"/>
    <property type="match status" value="1"/>
</dbReference>
<dbReference type="Gene3D" id="3.20.20.100">
    <property type="entry name" value="NADP-dependent oxidoreductase domain"/>
    <property type="match status" value="1"/>
</dbReference>
<dbReference type="CDD" id="cd19096">
    <property type="entry name" value="AKR_Fe-S_oxidoreductase"/>
    <property type="match status" value="1"/>
</dbReference>